<dbReference type="AlphaFoldDB" id="A0A4P7ICD6"/>
<dbReference type="SMART" id="SM00347">
    <property type="entry name" value="HTH_MARR"/>
    <property type="match status" value="1"/>
</dbReference>
<evidence type="ECO:0000313" key="5">
    <source>
        <dbReference type="EMBL" id="QBX54758.1"/>
    </source>
</evidence>
<evidence type="ECO:0000256" key="3">
    <source>
        <dbReference type="ARBA" id="ARBA00023163"/>
    </source>
</evidence>
<dbReference type="PANTHER" id="PTHR39515">
    <property type="entry name" value="CONSERVED PROTEIN"/>
    <property type="match status" value="1"/>
</dbReference>
<evidence type="ECO:0000313" key="6">
    <source>
        <dbReference type="Proteomes" id="UP000294853"/>
    </source>
</evidence>
<sequence>MTTTAVPERRTARTDAGLASELRHSVMRLRRRLAAERHPDNELSIGQMVVLGLLLRDGDQSVGDLARAERVQPPSMTRTVNCLEAGGFVVRRPHETDGRQVVVSLTGPGRDAVLADRRRRDAWLARRLRDLTHDERDVLRAAAPILASLALAD</sequence>
<name>A0A4P7ICD6_9ACTN</name>
<dbReference type="GO" id="GO:0003677">
    <property type="term" value="F:DNA binding"/>
    <property type="evidence" value="ECO:0007669"/>
    <property type="project" value="UniProtKB-KW"/>
</dbReference>
<dbReference type="InterPro" id="IPR036388">
    <property type="entry name" value="WH-like_DNA-bd_sf"/>
</dbReference>
<keyword evidence="3" id="KW-0804">Transcription</keyword>
<gene>
    <name evidence="5" type="ORF">EXE58_04260</name>
</gene>
<organism evidence="5 6">
    <name type="scientific">Nocardioides seonyuensis</name>
    <dbReference type="NCBI Taxonomy" id="2518371"/>
    <lineage>
        <taxon>Bacteria</taxon>
        <taxon>Bacillati</taxon>
        <taxon>Actinomycetota</taxon>
        <taxon>Actinomycetes</taxon>
        <taxon>Propionibacteriales</taxon>
        <taxon>Nocardioidaceae</taxon>
        <taxon>Nocardioides</taxon>
    </lineage>
</organism>
<evidence type="ECO:0000256" key="2">
    <source>
        <dbReference type="ARBA" id="ARBA00023125"/>
    </source>
</evidence>
<protein>
    <submittedName>
        <fullName evidence="5">MarR family transcriptional regulator</fullName>
    </submittedName>
</protein>
<feature type="domain" description="HTH marR-type" evidence="4">
    <location>
        <begin position="15"/>
        <end position="148"/>
    </location>
</feature>
<dbReference type="PROSITE" id="PS50995">
    <property type="entry name" value="HTH_MARR_2"/>
    <property type="match status" value="1"/>
</dbReference>
<dbReference type="Proteomes" id="UP000294853">
    <property type="component" value="Chromosome"/>
</dbReference>
<dbReference type="PROSITE" id="PS01117">
    <property type="entry name" value="HTH_MARR_1"/>
    <property type="match status" value="1"/>
</dbReference>
<proteinExistence type="predicted"/>
<dbReference type="Gene3D" id="1.10.10.10">
    <property type="entry name" value="Winged helix-like DNA-binding domain superfamily/Winged helix DNA-binding domain"/>
    <property type="match status" value="1"/>
</dbReference>
<dbReference type="SUPFAM" id="SSF46785">
    <property type="entry name" value="Winged helix' DNA-binding domain"/>
    <property type="match status" value="1"/>
</dbReference>
<evidence type="ECO:0000259" key="4">
    <source>
        <dbReference type="PROSITE" id="PS50995"/>
    </source>
</evidence>
<dbReference type="KEGG" id="nsn:EXE58_04260"/>
<dbReference type="InterPro" id="IPR000835">
    <property type="entry name" value="HTH_MarR-typ"/>
</dbReference>
<dbReference type="InterPro" id="IPR023187">
    <property type="entry name" value="Tscrpt_reg_MarR-type_CS"/>
</dbReference>
<dbReference type="InterPro" id="IPR052526">
    <property type="entry name" value="HTH-type_Bedaq_tolerance"/>
</dbReference>
<dbReference type="InterPro" id="IPR036390">
    <property type="entry name" value="WH_DNA-bd_sf"/>
</dbReference>
<accession>A0A4P7ICD6</accession>
<dbReference type="RefSeq" id="WP_135266727.1">
    <property type="nucleotide sequence ID" value="NZ_CP038436.1"/>
</dbReference>
<dbReference type="Pfam" id="PF01047">
    <property type="entry name" value="MarR"/>
    <property type="match status" value="1"/>
</dbReference>
<reference evidence="5 6" key="1">
    <citation type="submission" date="2019-03" db="EMBL/GenBank/DDBJ databases">
        <title>Three New Species of Nocardioides, Nocardioides euryhalodurans sp. nov., Nocardioides seonyuensis sp. nov. and Nocardioides eburneoflavus sp. nov. Iolated from Soil.</title>
        <authorList>
            <person name="Roh S.G."/>
            <person name="Lee C."/>
            <person name="Kim M.-K."/>
            <person name="Kim S.B."/>
        </authorList>
    </citation>
    <scope>NUCLEOTIDE SEQUENCE [LARGE SCALE GENOMIC DNA]</scope>
    <source>
        <strain evidence="5 6">MMS17-SY207-3</strain>
    </source>
</reference>
<keyword evidence="2" id="KW-0238">DNA-binding</keyword>
<dbReference type="PANTHER" id="PTHR39515:SF2">
    <property type="entry name" value="HTH-TYPE TRANSCRIPTIONAL REGULATOR RV0880"/>
    <property type="match status" value="1"/>
</dbReference>
<dbReference type="GO" id="GO:0003700">
    <property type="term" value="F:DNA-binding transcription factor activity"/>
    <property type="evidence" value="ECO:0007669"/>
    <property type="project" value="InterPro"/>
</dbReference>
<keyword evidence="1" id="KW-0805">Transcription regulation</keyword>
<dbReference type="EMBL" id="CP038436">
    <property type="protein sequence ID" value="QBX54758.1"/>
    <property type="molecule type" value="Genomic_DNA"/>
</dbReference>
<dbReference type="OrthoDB" id="9804055at2"/>
<evidence type="ECO:0000256" key="1">
    <source>
        <dbReference type="ARBA" id="ARBA00023015"/>
    </source>
</evidence>
<keyword evidence="6" id="KW-1185">Reference proteome</keyword>